<dbReference type="Gene3D" id="3.30.70.2220">
    <property type="entry name" value="CRISPR-Cas system, Cmr2 subunit, D1 domain, cysteine cluster"/>
    <property type="match status" value="1"/>
</dbReference>
<evidence type="ECO:0000256" key="1">
    <source>
        <dbReference type="ARBA" id="ARBA00022741"/>
    </source>
</evidence>
<dbReference type="RefSeq" id="WP_072965638.1">
    <property type="nucleotide sequence ID" value="NZ_FRAJ01000003.1"/>
</dbReference>
<dbReference type="AlphaFoldDB" id="A0A1M6LSY5"/>
<dbReference type="Pfam" id="PF22335">
    <property type="entry name" value="Cas10-Cmr2_palm2"/>
    <property type="match status" value="1"/>
</dbReference>
<dbReference type="NCBIfam" id="TIGR02577">
    <property type="entry name" value="cas_TM1794_Cmr2"/>
    <property type="match status" value="1"/>
</dbReference>
<evidence type="ECO:0000256" key="2">
    <source>
        <dbReference type="ARBA" id="ARBA00023118"/>
    </source>
</evidence>
<keyword evidence="2" id="KW-0051">Antiviral defense</keyword>
<protein>
    <submittedName>
        <fullName evidence="5">CRISPR-associated protein Cmr2</fullName>
    </submittedName>
</protein>
<feature type="coiled-coil region" evidence="3">
    <location>
        <begin position="228"/>
        <end position="327"/>
    </location>
</feature>
<accession>A0A1M6LSY5</accession>
<dbReference type="InterPro" id="IPR038242">
    <property type="entry name" value="Cmr2_N"/>
</dbReference>
<gene>
    <name evidence="5" type="ORF">SAMN02745883_00335</name>
</gene>
<evidence type="ECO:0000313" key="5">
    <source>
        <dbReference type="EMBL" id="SHJ74331.1"/>
    </source>
</evidence>
<dbReference type="InterPro" id="IPR013407">
    <property type="entry name" value="CRISPR-assoc_prot_Cmr2"/>
</dbReference>
<sequence length="578" mass="69069">MSRLLLFSMASVQEYIMESKKVIDLTNSSYIVSIIMNEVKKAVIEELNGNVILPNSEVSEKVKTSNQLLITYESKDSMAEKLEKRAKAKFRYIIKQLNDLKNLKDKEINAVIEDIIKIYWAEVEFEDEYEKAYKKVHKILEAVKHTRVFKNEQDENLIKGPKCSICGKRNVRYILSKKNINGIESNKLKEKDYLCLACYIKRTLKEDKNEKQNSTAKIALGRWIKENIENNKCIYEKLEKKAEEISKSSKYGKYQLLYKENMLKEIKEEEMNEVLNYYEELTKTQEKYYCIYRFDIDNLGKWMNGKYKDSKENLKDYQQELSNKINEFFEKVLKFFDENENNTLVYAGGDDLLALLNVKDAFKFSKEIEEEFNKILKKNNNKFKKLTFSQGIFIIHYKDTLKESLKVSKERLEWIKEKFGNSNTEQKKDGLIVAVLTDGYYYKEFYFKNHMNDEYIIKTLENIFNYFYEDKFSFFHNELAKMFMRLDESDELEEERIIRDMLFVQQKRLIGRSNKRERDKTKEDEKALKNLLEDILYQNPNCVGISVLENYFNMFYIMEKLYIILREDEKDEGIKNKA</sequence>
<dbReference type="Proteomes" id="UP000184082">
    <property type="component" value="Unassembled WGS sequence"/>
</dbReference>
<dbReference type="EMBL" id="FRAJ01000003">
    <property type="protein sequence ID" value="SHJ74331.1"/>
    <property type="molecule type" value="Genomic_DNA"/>
</dbReference>
<name>A0A1M6LSY5_9FIRM</name>
<reference evidence="5 6" key="1">
    <citation type="submission" date="2016-11" db="EMBL/GenBank/DDBJ databases">
        <authorList>
            <person name="Jaros S."/>
            <person name="Januszkiewicz K."/>
            <person name="Wedrychowicz H."/>
        </authorList>
    </citation>
    <scope>NUCLEOTIDE SEQUENCE [LARGE SCALE GENOMIC DNA]</scope>
    <source>
        <strain evidence="5 6">DSM 14501</strain>
    </source>
</reference>
<dbReference type="GO" id="GO:0000166">
    <property type="term" value="F:nucleotide binding"/>
    <property type="evidence" value="ECO:0007669"/>
    <property type="project" value="UniProtKB-KW"/>
</dbReference>
<dbReference type="Pfam" id="PF12469">
    <property type="entry name" value="Cmr2_N"/>
    <property type="match status" value="1"/>
</dbReference>
<dbReference type="GO" id="GO:0051607">
    <property type="term" value="P:defense response to virus"/>
    <property type="evidence" value="ECO:0007669"/>
    <property type="project" value="UniProtKB-KW"/>
</dbReference>
<evidence type="ECO:0000313" key="6">
    <source>
        <dbReference type="Proteomes" id="UP000184082"/>
    </source>
</evidence>
<proteinExistence type="predicted"/>
<keyword evidence="3" id="KW-0175">Coiled coil</keyword>
<dbReference type="STRING" id="1121266.SAMN02745883_00335"/>
<dbReference type="Gene3D" id="3.30.70.270">
    <property type="match status" value="1"/>
</dbReference>
<dbReference type="InterPro" id="IPR024615">
    <property type="entry name" value="CRISPR-assoc_Cmr2_N"/>
</dbReference>
<feature type="domain" description="GGDEF" evidence="4">
    <location>
        <begin position="287"/>
        <end position="429"/>
    </location>
</feature>
<keyword evidence="6" id="KW-1185">Reference proteome</keyword>
<keyword evidence="1" id="KW-0547">Nucleotide-binding</keyword>
<dbReference type="InterPro" id="IPR043128">
    <property type="entry name" value="Rev_trsase/Diguanyl_cyclase"/>
</dbReference>
<organism evidence="5 6">
    <name type="scientific">Caminicella sporogenes DSM 14501</name>
    <dbReference type="NCBI Taxonomy" id="1121266"/>
    <lineage>
        <taxon>Bacteria</taxon>
        <taxon>Bacillati</taxon>
        <taxon>Bacillota</taxon>
        <taxon>Clostridia</taxon>
        <taxon>Peptostreptococcales</taxon>
        <taxon>Caminicellaceae</taxon>
        <taxon>Caminicella</taxon>
    </lineage>
</organism>
<dbReference type="PROSITE" id="PS50887">
    <property type="entry name" value="GGDEF"/>
    <property type="match status" value="1"/>
</dbReference>
<evidence type="ECO:0000256" key="3">
    <source>
        <dbReference type="SAM" id="Coils"/>
    </source>
</evidence>
<dbReference type="InterPro" id="IPR000160">
    <property type="entry name" value="GGDEF_dom"/>
</dbReference>
<dbReference type="InterPro" id="IPR054767">
    <property type="entry name" value="Cas10-Cmr2_palm2"/>
</dbReference>
<evidence type="ECO:0000259" key="4">
    <source>
        <dbReference type="PROSITE" id="PS50887"/>
    </source>
</evidence>